<keyword evidence="2 5" id="KW-0812">Transmembrane</keyword>
<accession>A0A381EBD5</accession>
<dbReference type="InterPro" id="IPR037185">
    <property type="entry name" value="EmrE-like"/>
</dbReference>
<evidence type="ECO:0000313" key="7">
    <source>
        <dbReference type="EMBL" id="SUX24306.1"/>
    </source>
</evidence>
<dbReference type="OrthoDB" id="5565182at2"/>
<feature type="transmembrane region" description="Helical" evidence="5">
    <location>
        <begin position="152"/>
        <end position="169"/>
    </location>
</feature>
<dbReference type="RefSeq" id="WP_115612018.1">
    <property type="nucleotide sequence ID" value="NZ_JBHLZC010000002.1"/>
</dbReference>
<feature type="domain" description="EamA" evidence="6">
    <location>
        <begin position="152"/>
        <end position="282"/>
    </location>
</feature>
<sequence>MSRFLSPAWRGVLWSLFSSLNFALMGVITKASAQHFPFSSNELATWRNLPATLALGGFALLRGQRFATQHLRAHVIRSVSGSVSTLLYFYTLTLLPLATAVTLGYSSAIFLALLSFILLHEHITHRTVAVLIIGLMGVVVLLRPGFSAGQAWGLSCGLFGAAATGLAHLQLREMSATGEPAWRIVFYFSLVSTLMSAMLATAQGWHAPPLAALPYLFGIGASGLTAQLALTRAYAVGQKFTVAALSYLTVVYSVVFGHYLFRETLGWQEMAGIAIIIAAGLVSITRNPH</sequence>
<dbReference type="PANTHER" id="PTHR22911">
    <property type="entry name" value="ACYL-MALONYL CONDENSING ENZYME-RELATED"/>
    <property type="match status" value="1"/>
</dbReference>
<feature type="transmembrane region" description="Helical" evidence="5">
    <location>
        <begin position="212"/>
        <end position="230"/>
    </location>
</feature>
<dbReference type="EMBL" id="UFUW01000001">
    <property type="protein sequence ID" value="SUX24306.1"/>
    <property type="molecule type" value="Genomic_DNA"/>
</dbReference>
<evidence type="ECO:0000256" key="5">
    <source>
        <dbReference type="SAM" id="Phobius"/>
    </source>
</evidence>
<evidence type="ECO:0000256" key="2">
    <source>
        <dbReference type="ARBA" id="ARBA00022692"/>
    </source>
</evidence>
<feature type="domain" description="EamA" evidence="6">
    <location>
        <begin position="10"/>
        <end position="142"/>
    </location>
</feature>
<keyword evidence="8" id="KW-1185">Reference proteome</keyword>
<evidence type="ECO:0000259" key="6">
    <source>
        <dbReference type="Pfam" id="PF00892"/>
    </source>
</evidence>
<feature type="transmembrane region" description="Helical" evidence="5">
    <location>
        <begin position="128"/>
        <end position="146"/>
    </location>
</feature>
<comment type="subcellular location">
    <subcellularLocation>
        <location evidence="1">Membrane</location>
        <topology evidence="1">Multi-pass membrane protein</topology>
    </subcellularLocation>
</comment>
<proteinExistence type="predicted"/>
<dbReference type="PANTHER" id="PTHR22911:SF6">
    <property type="entry name" value="SOLUTE CARRIER FAMILY 35 MEMBER G1"/>
    <property type="match status" value="1"/>
</dbReference>
<dbReference type="AlphaFoldDB" id="A0A381EBD5"/>
<gene>
    <name evidence="7" type="ORF">NCTC13294_01800</name>
</gene>
<feature type="transmembrane region" description="Helical" evidence="5">
    <location>
        <begin position="73"/>
        <end position="91"/>
    </location>
</feature>
<evidence type="ECO:0000313" key="8">
    <source>
        <dbReference type="Proteomes" id="UP000254572"/>
    </source>
</evidence>
<evidence type="ECO:0000256" key="4">
    <source>
        <dbReference type="ARBA" id="ARBA00023136"/>
    </source>
</evidence>
<evidence type="ECO:0000256" key="3">
    <source>
        <dbReference type="ARBA" id="ARBA00022989"/>
    </source>
</evidence>
<organism evidence="7 8">
    <name type="scientific">Cardiobacterium valvarum</name>
    <dbReference type="NCBI Taxonomy" id="194702"/>
    <lineage>
        <taxon>Bacteria</taxon>
        <taxon>Pseudomonadati</taxon>
        <taxon>Pseudomonadota</taxon>
        <taxon>Gammaproteobacteria</taxon>
        <taxon>Cardiobacteriales</taxon>
        <taxon>Cardiobacteriaceae</taxon>
        <taxon>Cardiobacterium</taxon>
    </lineage>
</organism>
<name>A0A381EBD5_9GAMM</name>
<feature type="transmembrane region" description="Helical" evidence="5">
    <location>
        <begin position="43"/>
        <end position="61"/>
    </location>
</feature>
<evidence type="ECO:0000256" key="1">
    <source>
        <dbReference type="ARBA" id="ARBA00004141"/>
    </source>
</evidence>
<reference evidence="7 8" key="1">
    <citation type="submission" date="2018-06" db="EMBL/GenBank/DDBJ databases">
        <authorList>
            <consortium name="Pathogen Informatics"/>
            <person name="Doyle S."/>
        </authorList>
    </citation>
    <scope>NUCLEOTIDE SEQUENCE [LARGE SCALE GENOMIC DNA]</scope>
    <source>
        <strain evidence="7 8">NCTC13294</strain>
    </source>
</reference>
<dbReference type="GO" id="GO:0016020">
    <property type="term" value="C:membrane"/>
    <property type="evidence" value="ECO:0007669"/>
    <property type="project" value="UniProtKB-SubCell"/>
</dbReference>
<keyword evidence="3 5" id="KW-1133">Transmembrane helix</keyword>
<dbReference type="Proteomes" id="UP000254572">
    <property type="component" value="Unassembled WGS sequence"/>
</dbReference>
<dbReference type="InterPro" id="IPR000620">
    <property type="entry name" value="EamA_dom"/>
</dbReference>
<keyword evidence="4 5" id="KW-0472">Membrane</keyword>
<feature type="transmembrane region" description="Helical" evidence="5">
    <location>
        <begin position="97"/>
        <end position="119"/>
    </location>
</feature>
<protein>
    <submittedName>
        <fullName evidence="7">Carboxylate/amino acid/amine transporter</fullName>
    </submittedName>
</protein>
<dbReference type="Pfam" id="PF00892">
    <property type="entry name" value="EamA"/>
    <property type="match status" value="2"/>
</dbReference>
<feature type="transmembrane region" description="Helical" evidence="5">
    <location>
        <begin position="267"/>
        <end position="285"/>
    </location>
</feature>
<feature type="transmembrane region" description="Helical" evidence="5">
    <location>
        <begin position="242"/>
        <end position="261"/>
    </location>
</feature>
<feature type="transmembrane region" description="Helical" evidence="5">
    <location>
        <begin position="181"/>
        <end position="200"/>
    </location>
</feature>
<dbReference type="SUPFAM" id="SSF103481">
    <property type="entry name" value="Multidrug resistance efflux transporter EmrE"/>
    <property type="match status" value="2"/>
</dbReference>